<reference evidence="2 3" key="1">
    <citation type="journal article" date="2015" name="Nature">
        <title>rRNA introns, odd ribosomes, and small enigmatic genomes across a large radiation of phyla.</title>
        <authorList>
            <person name="Brown C.T."/>
            <person name="Hug L.A."/>
            <person name="Thomas B.C."/>
            <person name="Sharon I."/>
            <person name="Castelle C.J."/>
            <person name="Singh A."/>
            <person name="Wilkins M.J."/>
            <person name="Williams K.H."/>
            <person name="Banfield J.F."/>
        </authorList>
    </citation>
    <scope>NUCLEOTIDE SEQUENCE [LARGE SCALE GENOMIC DNA]</scope>
</reference>
<feature type="region of interest" description="Disordered" evidence="1">
    <location>
        <begin position="1"/>
        <end position="21"/>
    </location>
</feature>
<dbReference type="AlphaFoldDB" id="A0A0G1Y5J8"/>
<gene>
    <name evidence="2" type="ORF">UY48_C0048G0006</name>
</gene>
<comment type="caution">
    <text evidence="2">The sequence shown here is derived from an EMBL/GenBank/DDBJ whole genome shotgun (WGS) entry which is preliminary data.</text>
</comment>
<proteinExistence type="predicted"/>
<dbReference type="EMBL" id="LCQD01000048">
    <property type="protein sequence ID" value="KKW10137.1"/>
    <property type="molecule type" value="Genomic_DNA"/>
</dbReference>
<protein>
    <submittedName>
        <fullName evidence="2">Uncharacterized protein</fullName>
    </submittedName>
</protein>
<evidence type="ECO:0000313" key="3">
    <source>
        <dbReference type="Proteomes" id="UP000034588"/>
    </source>
</evidence>
<evidence type="ECO:0000256" key="1">
    <source>
        <dbReference type="SAM" id="MobiDB-lite"/>
    </source>
</evidence>
<dbReference type="Proteomes" id="UP000034588">
    <property type="component" value="Unassembled WGS sequence"/>
</dbReference>
<feature type="compositionally biased region" description="Basic and acidic residues" evidence="1">
    <location>
        <begin position="10"/>
        <end position="21"/>
    </location>
</feature>
<organism evidence="2 3">
    <name type="scientific">Candidatus Gottesmanbacteria bacterium GW2011_GWB1_49_7</name>
    <dbReference type="NCBI Taxonomy" id="1618448"/>
    <lineage>
        <taxon>Bacteria</taxon>
        <taxon>Candidatus Gottesmaniibacteriota</taxon>
    </lineage>
</organism>
<sequence length="71" mass="8191">MQATLLALESDPKNPEDILNDRNVSDHGYDCIRYISMARPLTTRINPKEDRWLRKKNDRMPDGDTGWAAGF</sequence>
<name>A0A0G1Y5J8_9BACT</name>
<accession>A0A0G1Y5J8</accession>
<evidence type="ECO:0000313" key="2">
    <source>
        <dbReference type="EMBL" id="KKW10137.1"/>
    </source>
</evidence>